<dbReference type="RefSeq" id="WP_092438730.1">
    <property type="nucleotide sequence ID" value="NZ_FMYP01000037.1"/>
</dbReference>
<feature type="domain" description="NadR/Ttd14 AAA" evidence="1">
    <location>
        <begin position="3"/>
        <end position="163"/>
    </location>
</feature>
<reference evidence="2 3" key="1">
    <citation type="submission" date="2016-09" db="EMBL/GenBank/DDBJ databases">
        <authorList>
            <person name="Capua I."/>
            <person name="De Benedictis P."/>
            <person name="Joannis T."/>
            <person name="Lombin L.H."/>
            <person name="Cattoli G."/>
        </authorList>
    </citation>
    <scope>NUCLEOTIDE SEQUENCE [LARGE SCALE GENOMIC DNA]</scope>
    <source>
        <strain evidence="2 3">A7P-90m</strain>
    </source>
</reference>
<dbReference type="InterPro" id="IPR038727">
    <property type="entry name" value="NadR/Ttd14_AAA_dom"/>
</dbReference>
<evidence type="ECO:0000313" key="2">
    <source>
        <dbReference type="EMBL" id="SDC56339.1"/>
    </source>
</evidence>
<dbReference type="Gene3D" id="3.40.50.300">
    <property type="entry name" value="P-loop containing nucleotide triphosphate hydrolases"/>
    <property type="match status" value="1"/>
</dbReference>
<evidence type="ECO:0000259" key="1">
    <source>
        <dbReference type="Pfam" id="PF13521"/>
    </source>
</evidence>
<dbReference type="EMBL" id="FMYP01000037">
    <property type="protein sequence ID" value="SDC56339.1"/>
    <property type="molecule type" value="Genomic_DNA"/>
</dbReference>
<dbReference type="Pfam" id="PF13521">
    <property type="entry name" value="AAA_28"/>
    <property type="match status" value="1"/>
</dbReference>
<dbReference type="Proteomes" id="UP000199452">
    <property type="component" value="Unassembled WGS sequence"/>
</dbReference>
<proteinExistence type="predicted"/>
<dbReference type="SUPFAM" id="SSF52540">
    <property type="entry name" value="P-loop containing nucleoside triphosphate hydrolases"/>
    <property type="match status" value="1"/>
</dbReference>
<name>A0A1G6MLF3_9BACT</name>
<organism evidence="2 3">
    <name type="scientific">Williamwhitmania taraxaci</name>
    <dbReference type="NCBI Taxonomy" id="1640674"/>
    <lineage>
        <taxon>Bacteria</taxon>
        <taxon>Pseudomonadati</taxon>
        <taxon>Bacteroidota</taxon>
        <taxon>Bacteroidia</taxon>
        <taxon>Bacteroidales</taxon>
        <taxon>Williamwhitmaniaceae</taxon>
        <taxon>Williamwhitmania</taxon>
    </lineage>
</organism>
<evidence type="ECO:0000313" key="3">
    <source>
        <dbReference type="Proteomes" id="UP000199452"/>
    </source>
</evidence>
<gene>
    <name evidence="2" type="ORF">SAMN05216323_10375</name>
</gene>
<keyword evidence="3" id="KW-1185">Reference proteome</keyword>
<accession>A0A1G6MLF3</accession>
<dbReference type="STRING" id="1640674.SAMN05216323_10375"/>
<dbReference type="InterPro" id="IPR027417">
    <property type="entry name" value="P-loop_NTPase"/>
</dbReference>
<dbReference type="OrthoDB" id="5638848at2"/>
<sequence>MPRIIITGGPGTGKSSLLAALEQKGYPCFPEVSRIIIAEQQATGGNLFPWGNISAFSKECYVRMQAQLADSFTDISFFDRGIPDIIAYLRRYGSAIPAVYFQAKEHYSSTVLVCPPWPEIFCNDHQRPESFDETCLLNHHLCETYTAMGFSILEIPKVGIAERVDWVLKTIRNTL</sequence>
<protein>
    <submittedName>
        <fullName evidence="2">Predicted ATPase</fullName>
    </submittedName>
</protein>
<dbReference type="AlphaFoldDB" id="A0A1G6MLF3"/>